<organism evidence="1 2">
    <name type="scientific">Intestinimonas massiliensis</name>
    <name type="common">ex Afouda et al. 2020</name>
    <dbReference type="NCBI Taxonomy" id="1673721"/>
    <lineage>
        <taxon>Bacteria</taxon>
        <taxon>Bacillati</taxon>
        <taxon>Bacillota</taxon>
        <taxon>Clostridia</taxon>
        <taxon>Eubacteriales</taxon>
        <taxon>Intestinimonas</taxon>
    </lineage>
</organism>
<evidence type="ECO:0000313" key="2">
    <source>
        <dbReference type="Proteomes" id="UP001200313"/>
    </source>
</evidence>
<reference evidence="1 2" key="1">
    <citation type="submission" date="2022-01" db="EMBL/GenBank/DDBJ databases">
        <title>Collection of gut derived symbiotic bacterial strains cultured from healthy donors.</title>
        <authorList>
            <person name="Lin H."/>
            <person name="Kohout C."/>
            <person name="Waligurski E."/>
            <person name="Pamer E.G."/>
        </authorList>
    </citation>
    <scope>NUCLEOTIDE SEQUENCE [LARGE SCALE GENOMIC DNA]</scope>
    <source>
        <strain evidence="1 2">DFI.3.7</strain>
    </source>
</reference>
<evidence type="ECO:0000313" key="1">
    <source>
        <dbReference type="EMBL" id="MCG4526323.1"/>
    </source>
</evidence>
<dbReference type="EMBL" id="JAKNJB010000006">
    <property type="protein sequence ID" value="MCG4526323.1"/>
    <property type="molecule type" value="Genomic_DNA"/>
</dbReference>
<protein>
    <recommendedName>
        <fullName evidence="3">Transposase</fullName>
    </recommendedName>
</protein>
<keyword evidence="2" id="KW-1185">Reference proteome</keyword>
<dbReference type="RefSeq" id="WP_238073359.1">
    <property type="nucleotide sequence ID" value="NZ_JAKNJB010000006.1"/>
</dbReference>
<proteinExistence type="predicted"/>
<name>A0ABS9M6A4_9FIRM</name>
<accession>A0ABS9M6A4</accession>
<comment type="caution">
    <text evidence="1">The sequence shown here is derived from an EMBL/GenBank/DDBJ whole genome shotgun (WGS) entry which is preliminary data.</text>
</comment>
<gene>
    <name evidence="1" type="ORF">L0P79_04440</name>
</gene>
<sequence length="68" mass="8019">MIKLFDQEKVWELELAAHGREEYEKGYEEGRMEVRADALRRILQKLSIQEASEITGIPQDEIERLTKT</sequence>
<evidence type="ECO:0008006" key="3">
    <source>
        <dbReference type="Google" id="ProtNLM"/>
    </source>
</evidence>
<dbReference type="Proteomes" id="UP001200313">
    <property type="component" value="Unassembled WGS sequence"/>
</dbReference>